<name>A0ABN9W4R6_9DINO</name>
<feature type="domain" description="Reverse transcriptase" evidence="2">
    <location>
        <begin position="102"/>
        <end position="243"/>
    </location>
</feature>
<protein>
    <recommendedName>
        <fullName evidence="2">Reverse transcriptase domain-containing protein</fullName>
    </recommendedName>
</protein>
<evidence type="ECO:0000256" key="1">
    <source>
        <dbReference type="SAM" id="MobiDB-lite"/>
    </source>
</evidence>
<evidence type="ECO:0000313" key="4">
    <source>
        <dbReference type="Proteomes" id="UP001189429"/>
    </source>
</evidence>
<evidence type="ECO:0000259" key="2">
    <source>
        <dbReference type="Pfam" id="PF00078"/>
    </source>
</evidence>
<organism evidence="3 4">
    <name type="scientific">Prorocentrum cordatum</name>
    <dbReference type="NCBI Taxonomy" id="2364126"/>
    <lineage>
        <taxon>Eukaryota</taxon>
        <taxon>Sar</taxon>
        <taxon>Alveolata</taxon>
        <taxon>Dinophyceae</taxon>
        <taxon>Prorocentrales</taxon>
        <taxon>Prorocentraceae</taxon>
        <taxon>Prorocentrum</taxon>
    </lineage>
</organism>
<feature type="region of interest" description="Disordered" evidence="1">
    <location>
        <begin position="267"/>
        <end position="289"/>
    </location>
</feature>
<dbReference type="Pfam" id="PF00078">
    <property type="entry name" value="RVT_1"/>
    <property type="match status" value="1"/>
</dbReference>
<keyword evidence="4" id="KW-1185">Reference proteome</keyword>
<comment type="caution">
    <text evidence="3">The sequence shown here is derived from an EMBL/GenBank/DDBJ whole genome shotgun (WGS) entry which is preliminary data.</text>
</comment>
<evidence type="ECO:0000313" key="3">
    <source>
        <dbReference type="EMBL" id="CAK0881092.1"/>
    </source>
</evidence>
<dbReference type="Proteomes" id="UP001189429">
    <property type="component" value="Unassembled WGS sequence"/>
</dbReference>
<accession>A0ABN9W4R6</accession>
<dbReference type="PANTHER" id="PTHR19446">
    <property type="entry name" value="REVERSE TRANSCRIPTASES"/>
    <property type="match status" value="1"/>
</dbReference>
<dbReference type="EMBL" id="CAUYUJ010018150">
    <property type="protein sequence ID" value="CAK0881092.1"/>
    <property type="molecule type" value="Genomic_DNA"/>
</dbReference>
<dbReference type="InterPro" id="IPR000477">
    <property type="entry name" value="RT_dom"/>
</dbReference>
<gene>
    <name evidence="3" type="ORF">PCOR1329_LOCUS64034</name>
</gene>
<sequence>MPLTLPSDRSWSSRGLLSASGIPQVPTVSFYSLWKGIGEAGRTVLHGCLIALMVDGSADRLAEEFGSFDDCFDRCDFNASLLVPLTKKPVRVDPEMGQVYQPEDTRPLMLVDTSNRTLARSPRLKIEPAVEELVNDCQRGFLHGRSILANIVELGAIMQEAVLGWSRPTAWFCDMRAAFPSIEHDFLHKMLELCRLPLPLRTAIRALYADQCCCLTMHGERRGGFRIFNRIRQGCPLSPLLYVQEGENTHRRKRLGDAGKEVQRGRGCLGGARAGDGPHSAGLQHARSP</sequence>
<reference evidence="3" key="1">
    <citation type="submission" date="2023-10" db="EMBL/GenBank/DDBJ databases">
        <authorList>
            <person name="Chen Y."/>
            <person name="Shah S."/>
            <person name="Dougan E. K."/>
            <person name="Thang M."/>
            <person name="Chan C."/>
        </authorList>
    </citation>
    <scope>NUCLEOTIDE SEQUENCE [LARGE SCALE GENOMIC DNA]</scope>
</reference>
<proteinExistence type="predicted"/>